<reference evidence="6 7" key="1">
    <citation type="journal article" date="2016" name="Fungal Biol.">
        <title>The genome of Xylona heveae provides a window into fungal endophytism.</title>
        <authorList>
            <person name="Gazis R."/>
            <person name="Kuo A."/>
            <person name="Riley R."/>
            <person name="LaButti K."/>
            <person name="Lipzen A."/>
            <person name="Lin J."/>
            <person name="Amirebrahimi M."/>
            <person name="Hesse C.N."/>
            <person name="Spatafora J.W."/>
            <person name="Henrissat B."/>
            <person name="Hainaut M."/>
            <person name="Grigoriev I.V."/>
            <person name="Hibbett D.S."/>
        </authorList>
    </citation>
    <scope>NUCLEOTIDE SEQUENCE [LARGE SCALE GENOMIC DNA]</scope>
    <source>
        <strain evidence="6 7">TC161</strain>
    </source>
</reference>
<evidence type="ECO:0000313" key="6">
    <source>
        <dbReference type="EMBL" id="KZF26805.1"/>
    </source>
</evidence>
<dbReference type="PANTHER" id="PTHR12935:SF0">
    <property type="entry name" value="GAMMA-GLUTAMYLCYCLOTRANSFERASE"/>
    <property type="match status" value="1"/>
</dbReference>
<dbReference type="RefSeq" id="XP_018192360.1">
    <property type="nucleotide sequence ID" value="XM_018331659.1"/>
</dbReference>
<organism evidence="6 7">
    <name type="scientific">Xylona heveae (strain CBS 132557 / TC161)</name>
    <dbReference type="NCBI Taxonomy" id="1328760"/>
    <lineage>
        <taxon>Eukaryota</taxon>
        <taxon>Fungi</taxon>
        <taxon>Dikarya</taxon>
        <taxon>Ascomycota</taxon>
        <taxon>Pezizomycotina</taxon>
        <taxon>Xylonomycetes</taxon>
        <taxon>Xylonales</taxon>
        <taxon>Xylonaceae</taxon>
        <taxon>Xylona</taxon>
    </lineage>
</organism>
<protein>
    <recommendedName>
        <fullName evidence="1">gamma-glutamylcyclotransferase</fullName>
        <ecNumber evidence="1">4.3.2.9</ecNumber>
    </recommendedName>
</protein>
<feature type="compositionally biased region" description="Low complexity" evidence="5">
    <location>
        <begin position="125"/>
        <end position="142"/>
    </location>
</feature>
<feature type="binding site" evidence="4">
    <location>
        <begin position="70"/>
        <end position="75"/>
    </location>
    <ligand>
        <name>substrate</name>
    </ligand>
</feature>
<feature type="compositionally biased region" description="Basic and acidic residues" evidence="5">
    <location>
        <begin position="44"/>
        <end position="56"/>
    </location>
</feature>
<dbReference type="GeneID" id="28896796"/>
<evidence type="ECO:0000256" key="1">
    <source>
        <dbReference type="ARBA" id="ARBA00012346"/>
    </source>
</evidence>
<dbReference type="PANTHER" id="PTHR12935">
    <property type="entry name" value="GAMMA-GLUTAMYLCYCLOTRANSFERASE"/>
    <property type="match status" value="1"/>
</dbReference>
<gene>
    <name evidence="6" type="ORF">L228DRAFT_243325</name>
</gene>
<dbReference type="EC" id="4.3.2.9" evidence="1"/>
<dbReference type="InterPro" id="IPR017939">
    <property type="entry name" value="G-Glutamylcylcotransferase"/>
</dbReference>
<evidence type="ECO:0000313" key="7">
    <source>
        <dbReference type="Proteomes" id="UP000076632"/>
    </source>
</evidence>
<proteinExistence type="predicted"/>
<sequence>MSANQQSHISDPAQGQPEQGSEAIASLQKVAYTDLPAGLAPSHIQEKDIERNEQTKQDAQAGPQSQTVLYLAYGSNLSAETFLGRRNIRPLSQQNVVVPALSLSFNLPGIPYIEPCFANTRFRNSSPSSHSPTPSSTLSSSSSPPPPPTSLPGPSLPGAPEKSPLLEPPTHSQRHRPEYHKDRWHKGLVGVVYKVTRTDYAKIIATEGAGSSYKDILIDCYPLPQGVDIVPETPDTVPFKAHTLFCGHLPQTLAAIATGAATGTAATTREPKMAAEKSETAVISTMPLERPDGSYAQPSARYLKLIMDGAEEHSFPLEYKEYLADIRAYTITSKRQTFGKFIFVGVWAPPLLFILLCNRLFSDRRGRAPAWLVKTTDALFGTLWTSYDFVFRRMFGDGERTDYPDERLKQSSSSFGRLSRCSTEEKKTISEMV</sequence>
<feature type="compositionally biased region" description="Pro residues" evidence="5">
    <location>
        <begin position="143"/>
        <end position="157"/>
    </location>
</feature>
<dbReference type="AlphaFoldDB" id="A0A165JYY5"/>
<accession>A0A165JYY5</accession>
<dbReference type="Proteomes" id="UP000076632">
    <property type="component" value="Unassembled WGS sequence"/>
</dbReference>
<evidence type="ECO:0000256" key="3">
    <source>
        <dbReference type="PIRSR" id="PIRSR617939-1"/>
    </source>
</evidence>
<feature type="binding site" evidence="4">
    <location>
        <position position="302"/>
    </location>
    <ligand>
        <name>substrate</name>
    </ligand>
</feature>
<dbReference type="Gene3D" id="3.10.490.10">
    <property type="entry name" value="Gamma-glutamyl cyclotransferase-like"/>
    <property type="match status" value="1"/>
</dbReference>
<dbReference type="InParanoid" id="A0A165JYY5"/>
<name>A0A165JYY5_XYLHT</name>
<feature type="active site" description="Proton acceptor" evidence="3">
    <location>
        <position position="207"/>
    </location>
</feature>
<dbReference type="EMBL" id="KV407454">
    <property type="protein sequence ID" value="KZF26805.1"/>
    <property type="molecule type" value="Genomic_DNA"/>
</dbReference>
<feature type="region of interest" description="Disordered" evidence="5">
    <location>
        <begin position="1"/>
        <end position="63"/>
    </location>
</feature>
<evidence type="ECO:0000256" key="4">
    <source>
        <dbReference type="PIRSR" id="PIRSR617939-2"/>
    </source>
</evidence>
<dbReference type="OMA" id="YDANETT"/>
<keyword evidence="7" id="KW-1185">Reference proteome</keyword>
<feature type="region of interest" description="Disordered" evidence="5">
    <location>
        <begin position="123"/>
        <end position="181"/>
    </location>
</feature>
<keyword evidence="2" id="KW-0456">Lyase</keyword>
<dbReference type="OrthoDB" id="2017317at2759"/>
<evidence type="ECO:0000256" key="2">
    <source>
        <dbReference type="ARBA" id="ARBA00023239"/>
    </source>
</evidence>
<evidence type="ECO:0000256" key="5">
    <source>
        <dbReference type="SAM" id="MobiDB-lite"/>
    </source>
</evidence>
<dbReference type="GO" id="GO:0003839">
    <property type="term" value="F:gamma-glutamylcyclotransferase activity"/>
    <property type="evidence" value="ECO:0007669"/>
    <property type="project" value="UniProtKB-EC"/>
</dbReference>
<dbReference type="STRING" id="1328760.A0A165JYY5"/>